<reference evidence="9" key="1">
    <citation type="submission" date="2020-01" db="EMBL/GenBank/DDBJ databases">
        <title>Viral genomes from wild and zoo birds in China.</title>
        <authorList>
            <person name="Dai Z."/>
            <person name="Shan L.T."/>
            <person name="Yang X.S."/>
        </authorList>
    </citation>
    <scope>NUCLEOTIDE SEQUENCE</scope>
    <source>
        <strain evidence="9">Zftwig05adas2</strain>
    </source>
</reference>
<organism evidence="9">
    <name type="scientific">Parvoviridae sp</name>
    <dbReference type="NCBI Taxonomy" id="1940570"/>
    <lineage>
        <taxon>Viruses</taxon>
        <taxon>Monodnaviria</taxon>
        <taxon>Shotokuvirae</taxon>
        <taxon>Cossaviricota</taxon>
        <taxon>Quintoviricetes</taxon>
        <taxon>Piccovirales</taxon>
        <taxon>Parvoviridae</taxon>
    </lineage>
</organism>
<feature type="compositionally biased region" description="Basic and acidic residues" evidence="6">
    <location>
        <begin position="31"/>
        <end position="42"/>
    </location>
</feature>
<feature type="compositionally biased region" description="Polar residues" evidence="6">
    <location>
        <begin position="148"/>
        <end position="157"/>
    </location>
</feature>
<feature type="domain" description="Phospholipase A2-like" evidence="8">
    <location>
        <begin position="43"/>
        <end position="122"/>
    </location>
</feature>
<dbReference type="Pfam" id="PF08398">
    <property type="entry name" value="Phospholip_A2_4"/>
    <property type="match status" value="1"/>
</dbReference>
<dbReference type="SUPFAM" id="SSF88645">
    <property type="entry name" value="ssDNA viruses"/>
    <property type="match status" value="1"/>
</dbReference>
<comment type="similarity">
    <text evidence="2">Belongs to the parvoviridae capsid protein family.</text>
</comment>
<dbReference type="InterPro" id="IPR036952">
    <property type="entry name" value="VP1/VP2"/>
</dbReference>
<evidence type="ECO:0000259" key="7">
    <source>
        <dbReference type="Pfam" id="PF00740"/>
    </source>
</evidence>
<evidence type="ECO:0000256" key="5">
    <source>
        <dbReference type="ARBA" id="ARBA00022844"/>
    </source>
</evidence>
<dbReference type="Gene3D" id="2.170.30.10">
    <property type="entry name" value="Parvovirus coat protein VP1/VP2"/>
    <property type="match status" value="1"/>
</dbReference>
<evidence type="ECO:0000256" key="3">
    <source>
        <dbReference type="ARBA" id="ARBA00022431"/>
    </source>
</evidence>
<feature type="compositionally biased region" description="Gly residues" evidence="6">
    <location>
        <begin position="192"/>
        <end position="203"/>
    </location>
</feature>
<proteinExistence type="inferred from homology"/>
<comment type="subcellular location">
    <subcellularLocation>
        <location evidence="1">Virion</location>
    </subcellularLocation>
</comment>
<feature type="region of interest" description="Disordered" evidence="6">
    <location>
        <begin position="134"/>
        <end position="232"/>
    </location>
</feature>
<accession>A0A7D3QLM1</accession>
<dbReference type="InterPro" id="IPR001403">
    <property type="entry name" value="Parvovirus_coat"/>
</dbReference>
<evidence type="ECO:0000256" key="4">
    <source>
        <dbReference type="ARBA" id="ARBA00022561"/>
    </source>
</evidence>
<keyword evidence="4" id="KW-0167">Capsid protein</keyword>
<name>A0A7D3QLM1_9VIRU</name>
<dbReference type="InterPro" id="IPR016184">
    <property type="entry name" value="Capsid/spike_ssDNA_virus"/>
</dbReference>
<feature type="compositionally biased region" description="Basic residues" evidence="6">
    <location>
        <begin position="158"/>
        <end position="170"/>
    </location>
</feature>
<evidence type="ECO:0000259" key="8">
    <source>
        <dbReference type="Pfam" id="PF08398"/>
    </source>
</evidence>
<feature type="domain" description="Coat protein VP1/VP2 Parvovirus" evidence="7">
    <location>
        <begin position="221"/>
        <end position="714"/>
    </location>
</feature>
<keyword evidence="3" id="KW-1140">T=1 icosahedral capsid protein</keyword>
<protein>
    <submittedName>
        <fullName evidence="9">Capsid protein</fullName>
    </submittedName>
</protein>
<evidence type="ECO:0000256" key="1">
    <source>
        <dbReference type="ARBA" id="ARBA00004328"/>
    </source>
</evidence>
<dbReference type="Pfam" id="PF00740">
    <property type="entry name" value="VP1_2"/>
    <property type="match status" value="1"/>
</dbReference>
<sequence>MSFVDHPPDWLETVISDIANWFHPDPGNPQPEKEEPAKKDDARGLVLPGYKYLGPGNGLDKGEPVNAADAAAREHDKGYDELLKQGENAYLTYNHADAKLQQDLQGDQTFGGNLANSVFQAKKRLLEPFGLVEKEPELAPPKRPRPQEQPSPDSSSGRGKKGQQPARKRLSFGEGTSEEGGSDPQPLPQPPSGGGEAGGGGQGPSLVPGTMSGGGGAPLGDNQQGADGVGTASGDWHCDSKWLGNTVLTRSTRTWVLPSYNNHLYRQISNGGTSGQPGNRYFGYSTPWGYFDFNRFHCHFSPRDWQRLVNNHWGFRPKSLHVKVFNIQVKEVTTQDGNTTVANNLTSTVQIFSDEEYQLPYVCGNATEGCLPAFPPQVFTIPQYGYATLNDTANGNPTERSSFFCLEYFPSKMLRTGNNFEFSFQFEEVPFHTGFAPSQNLMKLSNPLIDQYLYGYDNTDAGGTPQFLKLAAGLYFSQYKNWHVGAHKRTQAYNMTQDTANRVNVTEVNVGNIMNVSGQSYLSRPSIPTMTNKLDGNASYALDATMLFPAQPLPPGPGSAVDSSNIIFTNESETQPVNGYAANSSGRVASNTQSSGTAPTVEFLNEAGTYPAAVWMDRDVYLHGPIWAKIPNTGAHFHPSPMMGGFGLKHPPPMMLIKNTPVPGNITTFSDVPVNQFITQYSTGQVTVSIEWELEKENSKRWNPEIQYTNNYNNPTFVDFAPNAAGDYQTTRTIGTRWLTRPL</sequence>
<dbReference type="InterPro" id="IPR013607">
    <property type="entry name" value="Phospholipase_A2-like"/>
</dbReference>
<dbReference type="GO" id="GO:0039615">
    <property type="term" value="C:T=1 icosahedral viral capsid"/>
    <property type="evidence" value="ECO:0007669"/>
    <property type="project" value="UniProtKB-KW"/>
</dbReference>
<evidence type="ECO:0000313" key="9">
    <source>
        <dbReference type="EMBL" id="QKE54992.1"/>
    </source>
</evidence>
<dbReference type="EMBL" id="MT138327">
    <property type="protein sequence ID" value="QKE54992.1"/>
    <property type="molecule type" value="Genomic_DNA"/>
</dbReference>
<keyword evidence="5" id="KW-0946">Virion</keyword>
<evidence type="ECO:0000256" key="2">
    <source>
        <dbReference type="ARBA" id="ARBA00005398"/>
    </source>
</evidence>
<feature type="region of interest" description="Disordered" evidence="6">
    <location>
        <begin position="22"/>
        <end position="42"/>
    </location>
</feature>
<dbReference type="GO" id="GO:0005198">
    <property type="term" value="F:structural molecule activity"/>
    <property type="evidence" value="ECO:0007669"/>
    <property type="project" value="InterPro"/>
</dbReference>
<evidence type="ECO:0000256" key="6">
    <source>
        <dbReference type="SAM" id="MobiDB-lite"/>
    </source>
</evidence>